<dbReference type="Gene3D" id="3.50.70.20">
    <property type="entry name" value="Cytochrome P460"/>
    <property type="match status" value="1"/>
</dbReference>
<dbReference type="CDD" id="cd20716">
    <property type="entry name" value="cyt_P460_fam"/>
    <property type="match status" value="1"/>
</dbReference>
<reference evidence="3" key="1">
    <citation type="submission" date="2015-07" db="EMBL/GenBank/DDBJ databases">
        <title>Whole genome sequence of an Ensifer adhaerens strain isolated from a cave pool in the Wind Cave National Park.</title>
        <authorList>
            <person name="Eng W.W.H."/>
            <person name="Gan H.M."/>
            <person name="Barton H.A."/>
            <person name="Savka M.A."/>
        </authorList>
    </citation>
    <scope>NUCLEOTIDE SEQUENCE [LARGE SCALE GENOMIC DNA]</scope>
    <source>
        <strain evidence="3">SD006</strain>
    </source>
</reference>
<comment type="caution">
    <text evidence="2">The sequence shown here is derived from an EMBL/GenBank/DDBJ whole genome shotgun (WGS) entry which is preliminary data.</text>
</comment>
<sequence length="163" mass="18655">MYRERLFMLSTRIISLIAVTVTILLPLGVGARADTNRATFPADFDKFDLYATYDRGSSKEEAFALPETIELSKSGKPLPAGTRLVLGIWTDYKLTGYFVMHKGVDWGLDVEEERRTGDWHFQQFGLDKQVNRTAIADRCESCHQSQASNDFMFTIDRMRDYLP</sequence>
<evidence type="ECO:0000313" key="2">
    <source>
        <dbReference type="EMBL" id="KOF18527.1"/>
    </source>
</evidence>
<dbReference type="InterPro" id="IPR038142">
    <property type="entry name" value="Cytochrome_P460_sp"/>
</dbReference>
<dbReference type="PATRIC" id="fig|106592.7.peg.7130"/>
<dbReference type="OrthoDB" id="9796416at2"/>
<evidence type="ECO:0000259" key="1">
    <source>
        <dbReference type="Pfam" id="PF16694"/>
    </source>
</evidence>
<feature type="domain" description="Cytochrome P460" evidence="1">
    <location>
        <begin position="60"/>
        <end position="154"/>
    </location>
</feature>
<proteinExistence type="predicted"/>
<dbReference type="InterPro" id="IPR032033">
    <property type="entry name" value="Cytochrome_P460"/>
</dbReference>
<organism evidence="2 3">
    <name type="scientific">Ensifer adhaerens</name>
    <name type="common">Sinorhizobium morelense</name>
    <dbReference type="NCBI Taxonomy" id="106592"/>
    <lineage>
        <taxon>Bacteria</taxon>
        <taxon>Pseudomonadati</taxon>
        <taxon>Pseudomonadota</taxon>
        <taxon>Alphaproteobacteria</taxon>
        <taxon>Hyphomicrobiales</taxon>
        <taxon>Rhizobiaceae</taxon>
        <taxon>Sinorhizobium/Ensifer group</taxon>
        <taxon>Ensifer</taxon>
    </lineage>
</organism>
<dbReference type="Pfam" id="PF16694">
    <property type="entry name" value="Cytochrome_P460"/>
    <property type="match status" value="1"/>
</dbReference>
<dbReference type="Proteomes" id="UP000037425">
    <property type="component" value="Unassembled WGS sequence"/>
</dbReference>
<name>A0A0L8BUZ4_ENSAD</name>
<dbReference type="EMBL" id="LGAP01000007">
    <property type="protein sequence ID" value="KOF18527.1"/>
    <property type="molecule type" value="Genomic_DNA"/>
</dbReference>
<dbReference type="AlphaFoldDB" id="A0A0L8BUZ4"/>
<evidence type="ECO:0000313" key="3">
    <source>
        <dbReference type="Proteomes" id="UP000037425"/>
    </source>
</evidence>
<protein>
    <recommendedName>
        <fullName evidence="1">Cytochrome P460 domain-containing protein</fullName>
    </recommendedName>
</protein>
<gene>
    <name evidence="2" type="ORF">AC244_14365</name>
</gene>
<accession>A0A0L8BUZ4</accession>